<keyword evidence="3" id="KW-0963">Cytoplasm</keyword>
<evidence type="ECO:0000259" key="7">
    <source>
        <dbReference type="Pfam" id="PF04130"/>
    </source>
</evidence>
<keyword evidence="5" id="KW-0206">Cytoskeleton</keyword>
<reference evidence="8 9" key="1">
    <citation type="submission" date="2024-03" db="EMBL/GenBank/DDBJ databases">
        <title>Aureococcus anophagefferens CCMP1851 and Kratosvirus quantuckense: Draft genome of a second virus-susceptible host strain in the model system.</title>
        <authorList>
            <person name="Chase E."/>
            <person name="Truchon A.R."/>
            <person name="Schepens W."/>
            <person name="Wilhelm S.W."/>
        </authorList>
    </citation>
    <scope>NUCLEOTIDE SEQUENCE [LARGE SCALE GENOMIC DNA]</scope>
    <source>
        <strain evidence="8 9">CCMP1851</strain>
    </source>
</reference>
<gene>
    <name evidence="8" type="ORF">SO694_000011255</name>
</gene>
<evidence type="ECO:0000256" key="6">
    <source>
        <dbReference type="SAM" id="MobiDB-lite"/>
    </source>
</evidence>
<evidence type="ECO:0000256" key="2">
    <source>
        <dbReference type="ARBA" id="ARBA00010337"/>
    </source>
</evidence>
<protein>
    <recommendedName>
        <fullName evidence="7">Gamma tubulin complex component C-terminal domain-containing protein</fullName>
    </recommendedName>
</protein>
<feature type="domain" description="Gamma tubulin complex component C-terminal" evidence="7">
    <location>
        <begin position="418"/>
        <end position="514"/>
    </location>
</feature>
<evidence type="ECO:0000313" key="9">
    <source>
        <dbReference type="Proteomes" id="UP001363151"/>
    </source>
</evidence>
<dbReference type="Gene3D" id="1.20.120.1900">
    <property type="entry name" value="Gamma-tubulin complex, C-terminal domain"/>
    <property type="match status" value="1"/>
</dbReference>
<name>A0ABR1GCP0_AURAN</name>
<evidence type="ECO:0000256" key="4">
    <source>
        <dbReference type="ARBA" id="ARBA00022701"/>
    </source>
</evidence>
<keyword evidence="9" id="KW-1185">Reference proteome</keyword>
<feature type="region of interest" description="Disordered" evidence="6">
    <location>
        <begin position="147"/>
        <end position="235"/>
    </location>
</feature>
<evidence type="ECO:0000256" key="5">
    <source>
        <dbReference type="ARBA" id="ARBA00023212"/>
    </source>
</evidence>
<evidence type="ECO:0000256" key="3">
    <source>
        <dbReference type="ARBA" id="ARBA00022490"/>
    </source>
</evidence>
<dbReference type="Pfam" id="PF04130">
    <property type="entry name" value="GCP_C_terminal"/>
    <property type="match status" value="1"/>
</dbReference>
<evidence type="ECO:0000313" key="8">
    <source>
        <dbReference type="EMBL" id="KAK7253576.1"/>
    </source>
</evidence>
<feature type="compositionally biased region" description="Low complexity" evidence="6">
    <location>
        <begin position="147"/>
        <end position="175"/>
    </location>
</feature>
<accession>A0ABR1GCP0</accession>
<sequence>MAWKAYERAGGVSGAGMCDAVTFWETILAARGARAQRWLPARRVPACPPWTPPGDPAPHLGFGDRPPRPAVDLGDGSAVRFALEAVANAAKAREDYCVREATETTATVIADPEAFEWTFHKPDVDARFALRKGAALKATADGLELALGGDGAARQRPTSRPTRPTATRTTTTGRRSGVLRQGPERRRARRVRRGADAAGASRAAALAPRPRAAAARTARTAAPSSSPAASGTGAGRGVSVGIARADDDGALDLVVSLGRRRVTRRRLKRAPEASALALDVAHDRNDAVDGRWELRAACYAATAADYKGGASGVDYARARAALRPRDGRPGPSLKVSKNSIALKAARFDRSAAETSTGWQQALRAVVRPKWPLDALLFDARARLPGGLQPAPGRAQGRRRPGRGLAVPRGRGRRARSREAEKRKALAALSALHAELSAVCRGVATWLQRDGVEPTWRRFVDRLGAASDFAEVKAAHRAFILDLRDALLLDEDAVHGALDDVFLDAARLARLLDAHEDDLEDLPASALARLRGDFAFHADALRGLLPEDTLDFNGWFAARSRAGEDDASRATTTTRLEQAGWTKPPSLS</sequence>
<comment type="caution">
    <text evidence="8">The sequence shown here is derived from an EMBL/GenBank/DDBJ whole genome shotgun (WGS) entry which is preliminary data.</text>
</comment>
<comment type="similarity">
    <text evidence="2">Belongs to the TUBGCP family.</text>
</comment>
<keyword evidence="4" id="KW-0493">Microtubule</keyword>
<proteinExistence type="inferred from homology"/>
<comment type="subcellular location">
    <subcellularLocation>
        <location evidence="1">Cytoplasm</location>
        <location evidence="1">Cytoskeleton</location>
    </subcellularLocation>
</comment>
<organism evidence="8 9">
    <name type="scientific">Aureococcus anophagefferens</name>
    <name type="common">Harmful bloom alga</name>
    <dbReference type="NCBI Taxonomy" id="44056"/>
    <lineage>
        <taxon>Eukaryota</taxon>
        <taxon>Sar</taxon>
        <taxon>Stramenopiles</taxon>
        <taxon>Ochrophyta</taxon>
        <taxon>Pelagophyceae</taxon>
        <taxon>Pelagomonadales</taxon>
        <taxon>Pelagomonadaceae</taxon>
        <taxon>Aureococcus</taxon>
    </lineage>
</organism>
<evidence type="ECO:0000256" key="1">
    <source>
        <dbReference type="ARBA" id="ARBA00004245"/>
    </source>
</evidence>
<dbReference type="InterPro" id="IPR042241">
    <property type="entry name" value="GCP_C_sf"/>
</dbReference>
<dbReference type="EMBL" id="JBBJCI010000035">
    <property type="protein sequence ID" value="KAK7253576.1"/>
    <property type="molecule type" value="Genomic_DNA"/>
</dbReference>
<feature type="compositionally biased region" description="Low complexity" evidence="6">
    <location>
        <begin position="196"/>
        <end position="231"/>
    </location>
</feature>
<dbReference type="InterPro" id="IPR040457">
    <property type="entry name" value="GCP_C"/>
</dbReference>
<feature type="region of interest" description="Disordered" evidence="6">
    <location>
        <begin position="565"/>
        <end position="587"/>
    </location>
</feature>
<dbReference type="Proteomes" id="UP001363151">
    <property type="component" value="Unassembled WGS sequence"/>
</dbReference>
<feature type="region of interest" description="Disordered" evidence="6">
    <location>
        <begin position="386"/>
        <end position="418"/>
    </location>
</feature>